<sequence>MAVIDDPNIDDPVTRITFARWLCKIFIGILVKETTLDFDRKDRAQGKIVDHFFLEDFFHAQLILQTARKKSVFQCLHGSFPCSVYMYRISPDETYGQFDLSTSIAGHSIAMRIGPIGVIFVNDGGLQLHVDMKGPLGLDGRDLHPVQFSEIAARVHYKAGLRDATHTYTSWETPDLLTVEQVAVRPYTDILVEGGARRIFRPWDDIECAEAISRYRIADWGPVYDPATGMFTTTLGNGSGEVLSLSTLLIQP</sequence>
<protein>
    <submittedName>
        <fullName evidence="1">Uncharacterized protein</fullName>
    </submittedName>
</protein>
<dbReference type="Proteomes" id="UP000283003">
    <property type="component" value="Unassembled WGS sequence"/>
</dbReference>
<comment type="caution">
    <text evidence="1">The sequence shown here is derived from an EMBL/GenBank/DDBJ whole genome shotgun (WGS) entry which is preliminary data.</text>
</comment>
<dbReference type="EMBL" id="RXOL01000001">
    <property type="protein sequence ID" value="RVQ68769.1"/>
    <property type="molecule type" value="Genomic_DNA"/>
</dbReference>
<evidence type="ECO:0000313" key="2">
    <source>
        <dbReference type="Proteomes" id="UP000283003"/>
    </source>
</evidence>
<name>A0A437GZK6_9SPHN</name>
<proteinExistence type="predicted"/>
<dbReference type="AlphaFoldDB" id="A0A437GZK6"/>
<accession>A0A437GZK6</accession>
<organism evidence="1 2">
    <name type="scientific">Croceicoccus ponticola</name>
    <dbReference type="NCBI Taxonomy" id="2217664"/>
    <lineage>
        <taxon>Bacteria</taxon>
        <taxon>Pseudomonadati</taxon>
        <taxon>Pseudomonadota</taxon>
        <taxon>Alphaproteobacteria</taxon>
        <taxon>Sphingomonadales</taxon>
        <taxon>Erythrobacteraceae</taxon>
        <taxon>Croceicoccus</taxon>
    </lineage>
</organism>
<gene>
    <name evidence="1" type="ORF">EKN06_00605</name>
</gene>
<evidence type="ECO:0000313" key="1">
    <source>
        <dbReference type="EMBL" id="RVQ68769.1"/>
    </source>
</evidence>
<keyword evidence="2" id="KW-1185">Reference proteome</keyword>
<reference evidence="1 2" key="1">
    <citation type="submission" date="2018-12" db="EMBL/GenBank/DDBJ databases">
        <title>Croceicoccus ponticola sp. nov., a lipolytic bacterium isolated from seawater.</title>
        <authorList>
            <person name="Yoon J.-H."/>
        </authorList>
    </citation>
    <scope>NUCLEOTIDE SEQUENCE [LARGE SCALE GENOMIC DNA]</scope>
    <source>
        <strain evidence="1 2">GM-16</strain>
    </source>
</reference>